<sequence>MLLYDVPRSLLVLMACVGFLVIATATSKPSLDTCPRLALMDAALPSHVVCDQTHVDLNLSLAPSPATAPLTKKKKKKKTKAVPDKDLAFKLLLLGLFLMVVTTLF</sequence>
<dbReference type="InParanoid" id="T0Q5K2"/>
<dbReference type="OrthoDB" id="10432763at2759"/>
<name>T0Q5K2_SAPDV</name>
<gene>
    <name evidence="2" type="ORF">SDRG_09131</name>
</gene>
<feature type="transmembrane region" description="Helical" evidence="1">
    <location>
        <begin position="87"/>
        <end position="104"/>
    </location>
</feature>
<dbReference type="RefSeq" id="XP_008613267.1">
    <property type="nucleotide sequence ID" value="XM_008615045.1"/>
</dbReference>
<evidence type="ECO:0000313" key="3">
    <source>
        <dbReference type="Proteomes" id="UP000030762"/>
    </source>
</evidence>
<evidence type="ECO:0000313" key="2">
    <source>
        <dbReference type="EMBL" id="EQC33144.1"/>
    </source>
</evidence>
<organism evidence="2 3">
    <name type="scientific">Saprolegnia diclina (strain VS20)</name>
    <dbReference type="NCBI Taxonomy" id="1156394"/>
    <lineage>
        <taxon>Eukaryota</taxon>
        <taxon>Sar</taxon>
        <taxon>Stramenopiles</taxon>
        <taxon>Oomycota</taxon>
        <taxon>Saprolegniomycetes</taxon>
        <taxon>Saprolegniales</taxon>
        <taxon>Saprolegniaceae</taxon>
        <taxon>Saprolegnia</taxon>
    </lineage>
</organism>
<evidence type="ECO:0000256" key="1">
    <source>
        <dbReference type="SAM" id="Phobius"/>
    </source>
</evidence>
<reference evidence="2 3" key="1">
    <citation type="submission" date="2012-04" db="EMBL/GenBank/DDBJ databases">
        <title>The Genome Sequence of Saprolegnia declina VS20.</title>
        <authorList>
            <consortium name="The Broad Institute Genome Sequencing Platform"/>
            <person name="Russ C."/>
            <person name="Nusbaum C."/>
            <person name="Tyler B."/>
            <person name="van West P."/>
            <person name="Dieguez-Uribeondo J."/>
            <person name="de Bruijn I."/>
            <person name="Tripathy S."/>
            <person name="Jiang R."/>
            <person name="Young S.K."/>
            <person name="Zeng Q."/>
            <person name="Gargeya S."/>
            <person name="Fitzgerald M."/>
            <person name="Haas B."/>
            <person name="Abouelleil A."/>
            <person name="Alvarado L."/>
            <person name="Arachchi H.M."/>
            <person name="Berlin A."/>
            <person name="Chapman S.B."/>
            <person name="Goldberg J."/>
            <person name="Griggs A."/>
            <person name="Gujja S."/>
            <person name="Hansen M."/>
            <person name="Howarth C."/>
            <person name="Imamovic A."/>
            <person name="Larimer J."/>
            <person name="McCowen C."/>
            <person name="Montmayeur A."/>
            <person name="Murphy C."/>
            <person name="Neiman D."/>
            <person name="Pearson M."/>
            <person name="Priest M."/>
            <person name="Roberts A."/>
            <person name="Saif S."/>
            <person name="Shea T."/>
            <person name="Sisk P."/>
            <person name="Sykes S."/>
            <person name="Wortman J."/>
            <person name="Nusbaum C."/>
            <person name="Birren B."/>
        </authorList>
    </citation>
    <scope>NUCLEOTIDE SEQUENCE [LARGE SCALE GENOMIC DNA]</scope>
    <source>
        <strain evidence="2 3">VS20</strain>
    </source>
</reference>
<keyword evidence="1" id="KW-1133">Transmembrane helix</keyword>
<dbReference type="GeneID" id="19949858"/>
<dbReference type="AlphaFoldDB" id="T0Q5K2"/>
<dbReference type="EMBL" id="JH767160">
    <property type="protein sequence ID" value="EQC33144.1"/>
    <property type="molecule type" value="Genomic_DNA"/>
</dbReference>
<protein>
    <submittedName>
        <fullName evidence="2">Uncharacterized protein</fullName>
    </submittedName>
</protein>
<dbReference type="Proteomes" id="UP000030762">
    <property type="component" value="Unassembled WGS sequence"/>
</dbReference>
<keyword evidence="1" id="KW-0812">Transmembrane</keyword>
<keyword evidence="1" id="KW-0472">Membrane</keyword>
<dbReference type="OMA" id="IDIVCQQ"/>
<keyword evidence="3" id="KW-1185">Reference proteome</keyword>
<dbReference type="VEuPathDB" id="FungiDB:SDRG_09131"/>
<proteinExistence type="predicted"/>
<accession>T0Q5K2</accession>